<dbReference type="Proteomes" id="UP001208771">
    <property type="component" value="Unassembled WGS sequence"/>
</dbReference>
<comment type="similarity">
    <text evidence="5">Belongs to the protein N5-glutamine methyltransferase family. PrmC subfamily.</text>
</comment>
<dbReference type="Gene3D" id="1.10.8.10">
    <property type="entry name" value="DNA helicase RuvA subunit, C-terminal domain"/>
    <property type="match status" value="1"/>
</dbReference>
<feature type="binding site" evidence="5">
    <location>
        <position position="151"/>
    </location>
    <ligand>
        <name>S-adenosyl-L-methionine</name>
        <dbReference type="ChEBI" id="CHEBI:59789"/>
    </ligand>
</feature>
<evidence type="ECO:0000256" key="4">
    <source>
        <dbReference type="ARBA" id="ARBA00048391"/>
    </source>
</evidence>
<dbReference type="EMBL" id="JANFPI010000014">
    <property type="protein sequence ID" value="MCX8999984.1"/>
    <property type="molecule type" value="Genomic_DNA"/>
</dbReference>
<accession>A0AAE3SYB3</accession>
<dbReference type="InterPro" id="IPR029063">
    <property type="entry name" value="SAM-dependent_MTases_sf"/>
</dbReference>
<dbReference type="NCBIfam" id="TIGR03534">
    <property type="entry name" value="RF_mod_PrmC"/>
    <property type="match status" value="1"/>
</dbReference>
<comment type="function">
    <text evidence="5">Methylates the class 1 translation termination release factors RF1/PrfA and RF2/PrfB on the glutamine residue of the universally conserved GGQ motif.</text>
</comment>
<dbReference type="EC" id="2.1.1.297" evidence="5"/>
<dbReference type="PROSITE" id="PS00092">
    <property type="entry name" value="N6_MTASE"/>
    <property type="match status" value="1"/>
</dbReference>
<dbReference type="GO" id="GO:0003676">
    <property type="term" value="F:nucleic acid binding"/>
    <property type="evidence" value="ECO:0007669"/>
    <property type="project" value="InterPro"/>
</dbReference>
<reference evidence="8" key="1">
    <citation type="submission" date="2022-07" db="EMBL/GenBank/DDBJ databases">
        <title>Ectorhizobium quercum gen.nov., sp. nov.</title>
        <authorList>
            <person name="Ma T."/>
            <person name="Li Y."/>
        </authorList>
    </citation>
    <scope>NUCLEOTIDE SEQUENCE</scope>
    <source>
        <strain evidence="8">BDR2-2</strain>
    </source>
</reference>
<feature type="binding site" evidence="5">
    <location>
        <position position="180"/>
    </location>
    <ligand>
        <name>S-adenosyl-L-methionine</name>
        <dbReference type="ChEBI" id="CHEBI:59789"/>
    </ligand>
</feature>
<evidence type="ECO:0000256" key="1">
    <source>
        <dbReference type="ARBA" id="ARBA00022603"/>
    </source>
</evidence>
<dbReference type="SUPFAM" id="SSF53335">
    <property type="entry name" value="S-adenosyl-L-methionine-dependent methyltransferases"/>
    <property type="match status" value="1"/>
</dbReference>
<evidence type="ECO:0000256" key="2">
    <source>
        <dbReference type="ARBA" id="ARBA00022679"/>
    </source>
</evidence>
<dbReference type="InterPro" id="IPR050320">
    <property type="entry name" value="N5-glutamine_MTase"/>
</dbReference>
<dbReference type="Pfam" id="PF17827">
    <property type="entry name" value="PrmC_N"/>
    <property type="match status" value="1"/>
</dbReference>
<evidence type="ECO:0000313" key="9">
    <source>
        <dbReference type="Proteomes" id="UP001208771"/>
    </source>
</evidence>
<sequence length="290" mass="31068">MARPGTLSALHGWLRRELADAGLADAATDARVLILGLFDLSAAELLTRGDRAVSEAEFATAAAALERRRKREPVHRILGARDFYGLTLRLSPETLEPRPDTEILVERILPHAQRIADEKGCVRILDLGTGTGAIVLALLNECPAAVGVGADLAPGALRTARENAEAAGLAARFDAVESDWFSAIEGRFDIIVSNPPYIRTDVVAALEAEVRDYDPGLALDGGRDGLVAYRRIAADALAHLETGGVIGVEIGYDQRQDVEALFELKGFQTLETARDYGGNDRVVVFAAKAC</sequence>
<dbReference type="Gene3D" id="3.40.50.150">
    <property type="entry name" value="Vaccinia Virus protein VP39"/>
    <property type="match status" value="1"/>
</dbReference>
<feature type="binding site" evidence="5">
    <location>
        <begin position="128"/>
        <end position="132"/>
    </location>
    <ligand>
        <name>S-adenosyl-L-methionine</name>
        <dbReference type="ChEBI" id="CHEBI:59789"/>
    </ligand>
</feature>
<comment type="catalytic activity">
    <reaction evidence="4 5">
        <text>L-glutaminyl-[peptide chain release factor] + S-adenosyl-L-methionine = N(5)-methyl-L-glutaminyl-[peptide chain release factor] + S-adenosyl-L-homocysteine + H(+)</text>
        <dbReference type="Rhea" id="RHEA:42896"/>
        <dbReference type="Rhea" id="RHEA-COMP:10271"/>
        <dbReference type="Rhea" id="RHEA-COMP:10272"/>
        <dbReference type="ChEBI" id="CHEBI:15378"/>
        <dbReference type="ChEBI" id="CHEBI:30011"/>
        <dbReference type="ChEBI" id="CHEBI:57856"/>
        <dbReference type="ChEBI" id="CHEBI:59789"/>
        <dbReference type="ChEBI" id="CHEBI:61891"/>
        <dbReference type="EC" id="2.1.1.297"/>
    </reaction>
</comment>
<dbReference type="HAMAP" id="MF_02126">
    <property type="entry name" value="RF_methyltr_PrmC"/>
    <property type="match status" value="1"/>
</dbReference>
<dbReference type="InterPro" id="IPR002052">
    <property type="entry name" value="DNA_methylase_N6_adenine_CS"/>
</dbReference>
<evidence type="ECO:0000256" key="3">
    <source>
        <dbReference type="ARBA" id="ARBA00022691"/>
    </source>
</evidence>
<dbReference type="InterPro" id="IPR040758">
    <property type="entry name" value="PrmC_N"/>
</dbReference>
<dbReference type="NCBIfam" id="TIGR00536">
    <property type="entry name" value="hemK_fam"/>
    <property type="match status" value="1"/>
</dbReference>
<evidence type="ECO:0000313" key="8">
    <source>
        <dbReference type="EMBL" id="MCX8999984.1"/>
    </source>
</evidence>
<dbReference type="Pfam" id="PF05175">
    <property type="entry name" value="MTS"/>
    <property type="match status" value="1"/>
</dbReference>
<dbReference type="CDD" id="cd02440">
    <property type="entry name" value="AdoMet_MTases"/>
    <property type="match status" value="1"/>
</dbReference>
<evidence type="ECO:0000256" key="5">
    <source>
        <dbReference type="HAMAP-Rule" id="MF_02126"/>
    </source>
</evidence>
<keyword evidence="3 5" id="KW-0949">S-adenosyl-L-methionine</keyword>
<keyword evidence="9" id="KW-1185">Reference proteome</keyword>
<dbReference type="RefSeq" id="WP_306413485.1">
    <property type="nucleotide sequence ID" value="NZ_JANFPI010000014.1"/>
</dbReference>
<keyword evidence="1 5" id="KW-0489">Methyltransferase</keyword>
<dbReference type="InterPro" id="IPR004556">
    <property type="entry name" value="HemK-like"/>
</dbReference>
<keyword evidence="2 5" id="KW-0808">Transferase</keyword>
<feature type="binding site" evidence="5">
    <location>
        <position position="194"/>
    </location>
    <ligand>
        <name>S-adenosyl-L-methionine</name>
        <dbReference type="ChEBI" id="CHEBI:59789"/>
    </ligand>
</feature>
<dbReference type="GO" id="GO:0032259">
    <property type="term" value="P:methylation"/>
    <property type="evidence" value="ECO:0007669"/>
    <property type="project" value="UniProtKB-KW"/>
</dbReference>
<feature type="domain" description="Release factor glutamine methyltransferase N-terminal" evidence="7">
    <location>
        <begin position="13"/>
        <end position="79"/>
    </location>
</feature>
<feature type="binding site" evidence="5">
    <location>
        <begin position="194"/>
        <end position="197"/>
    </location>
    <ligand>
        <name>substrate</name>
    </ligand>
</feature>
<feature type="domain" description="Methyltransferase small" evidence="6">
    <location>
        <begin position="122"/>
        <end position="199"/>
    </location>
</feature>
<dbReference type="PANTHER" id="PTHR18895">
    <property type="entry name" value="HEMK METHYLTRANSFERASE"/>
    <property type="match status" value="1"/>
</dbReference>
<comment type="caution">
    <text evidence="8">The sequence shown here is derived from an EMBL/GenBank/DDBJ whole genome shotgun (WGS) entry which is preliminary data.</text>
</comment>
<organism evidence="8 9">
    <name type="scientific">Ectorhizobium quercum</name>
    <dbReference type="NCBI Taxonomy" id="2965071"/>
    <lineage>
        <taxon>Bacteria</taxon>
        <taxon>Pseudomonadati</taxon>
        <taxon>Pseudomonadota</taxon>
        <taxon>Alphaproteobacteria</taxon>
        <taxon>Hyphomicrobiales</taxon>
        <taxon>Rhizobiaceae</taxon>
        <taxon>Ectorhizobium</taxon>
    </lineage>
</organism>
<gene>
    <name evidence="5 8" type="primary">prmC</name>
    <name evidence="8" type="ORF">NOF55_23035</name>
</gene>
<evidence type="ECO:0000259" key="7">
    <source>
        <dbReference type="Pfam" id="PF17827"/>
    </source>
</evidence>
<evidence type="ECO:0000259" key="6">
    <source>
        <dbReference type="Pfam" id="PF05175"/>
    </source>
</evidence>
<protein>
    <recommendedName>
        <fullName evidence="5">Release factor glutamine methyltransferase</fullName>
        <shortName evidence="5">RF MTase</shortName>
        <ecNumber evidence="5">2.1.1.297</ecNumber>
    </recommendedName>
    <alternativeName>
        <fullName evidence="5">N5-glutamine methyltransferase PrmC</fullName>
    </alternativeName>
    <alternativeName>
        <fullName evidence="5">Protein-(glutamine-N5) MTase PrmC</fullName>
    </alternativeName>
    <alternativeName>
        <fullName evidence="5">Protein-glutamine N-methyltransferase PrmC</fullName>
    </alternativeName>
</protein>
<dbReference type="AlphaFoldDB" id="A0AAE3SYB3"/>
<dbReference type="GO" id="GO:0102559">
    <property type="term" value="F:peptide chain release factor N(5)-glutamine methyltransferase activity"/>
    <property type="evidence" value="ECO:0007669"/>
    <property type="project" value="UniProtKB-EC"/>
</dbReference>
<dbReference type="PANTHER" id="PTHR18895:SF74">
    <property type="entry name" value="MTRF1L RELEASE FACTOR GLUTAMINE METHYLTRANSFERASE"/>
    <property type="match status" value="1"/>
</dbReference>
<dbReference type="InterPro" id="IPR019874">
    <property type="entry name" value="RF_methyltr_PrmC"/>
</dbReference>
<proteinExistence type="inferred from homology"/>
<dbReference type="InterPro" id="IPR007848">
    <property type="entry name" value="Small_mtfrase_dom"/>
</dbReference>
<name>A0AAE3SYB3_9HYPH</name>